<dbReference type="InterPro" id="IPR036396">
    <property type="entry name" value="Cyt_P450_sf"/>
</dbReference>
<dbReference type="GO" id="GO:0020037">
    <property type="term" value="F:heme binding"/>
    <property type="evidence" value="ECO:0007669"/>
    <property type="project" value="InterPro"/>
</dbReference>
<dbReference type="SUPFAM" id="SSF48264">
    <property type="entry name" value="Cytochrome P450"/>
    <property type="match status" value="1"/>
</dbReference>
<dbReference type="GO" id="GO:0005506">
    <property type="term" value="F:iron ion binding"/>
    <property type="evidence" value="ECO:0007669"/>
    <property type="project" value="InterPro"/>
</dbReference>
<dbReference type="EMBL" id="JAPUFD010000005">
    <property type="protein sequence ID" value="MDI1487442.1"/>
    <property type="molecule type" value="Genomic_DNA"/>
</dbReference>
<dbReference type="Proteomes" id="UP001161017">
    <property type="component" value="Unassembled WGS sequence"/>
</dbReference>
<feature type="compositionally biased region" description="Gly residues" evidence="2">
    <location>
        <begin position="290"/>
        <end position="299"/>
    </location>
</feature>
<dbReference type="Gene3D" id="1.10.630.10">
    <property type="entry name" value="Cytochrome P450"/>
    <property type="match status" value="1"/>
</dbReference>
<dbReference type="AlphaFoldDB" id="A0AA43TWZ7"/>
<dbReference type="PANTHER" id="PTHR24305:SF166">
    <property type="entry name" value="CYTOCHROME P450 12A4, MITOCHONDRIAL-RELATED"/>
    <property type="match status" value="1"/>
</dbReference>
<name>A0AA43TWZ7_9LECA</name>
<dbReference type="GO" id="GO:0016705">
    <property type="term" value="F:oxidoreductase activity, acting on paired donors, with incorporation or reduction of molecular oxygen"/>
    <property type="evidence" value="ECO:0007669"/>
    <property type="project" value="InterPro"/>
</dbReference>
<evidence type="ECO:0000313" key="4">
    <source>
        <dbReference type="Proteomes" id="UP001161017"/>
    </source>
</evidence>
<proteinExistence type="inferred from homology"/>
<reference evidence="3" key="1">
    <citation type="journal article" date="2023" name="Genome Biol. Evol.">
        <title>First Whole Genome Sequence and Flow Cytometry Genome Size Data for the Lichen-Forming Fungus Ramalina farinacea (Ascomycota).</title>
        <authorList>
            <person name="Llewellyn T."/>
            <person name="Mian S."/>
            <person name="Hill R."/>
            <person name="Leitch I.J."/>
            <person name="Gaya E."/>
        </authorList>
    </citation>
    <scope>NUCLEOTIDE SEQUENCE</scope>
    <source>
        <strain evidence="3">LIQ254RAFAR</strain>
    </source>
</reference>
<feature type="compositionally biased region" description="Low complexity" evidence="2">
    <location>
        <begin position="257"/>
        <end position="289"/>
    </location>
</feature>
<feature type="compositionally biased region" description="Basic and acidic residues" evidence="2">
    <location>
        <begin position="311"/>
        <end position="324"/>
    </location>
</feature>
<gene>
    <name evidence="3" type="ORF">OHK93_006712</name>
</gene>
<comment type="similarity">
    <text evidence="1">Belongs to the cytochrome P450 family.</text>
</comment>
<organism evidence="3 4">
    <name type="scientific">Ramalina farinacea</name>
    <dbReference type="NCBI Taxonomy" id="258253"/>
    <lineage>
        <taxon>Eukaryota</taxon>
        <taxon>Fungi</taxon>
        <taxon>Dikarya</taxon>
        <taxon>Ascomycota</taxon>
        <taxon>Pezizomycotina</taxon>
        <taxon>Lecanoromycetes</taxon>
        <taxon>OSLEUM clade</taxon>
        <taxon>Lecanoromycetidae</taxon>
        <taxon>Lecanorales</taxon>
        <taxon>Lecanorineae</taxon>
        <taxon>Ramalinaceae</taxon>
        <taxon>Ramalina</taxon>
    </lineage>
</organism>
<comment type="caution">
    <text evidence="3">The sequence shown here is derived from an EMBL/GenBank/DDBJ whole genome shotgun (WGS) entry which is preliminary data.</text>
</comment>
<evidence type="ECO:0000256" key="2">
    <source>
        <dbReference type="SAM" id="MobiDB-lite"/>
    </source>
</evidence>
<sequence length="324" mass="35702">MRNIFRALQSDIFTAFAFSEETGTRYLDGLNAGSNSLEELGMTEMDLLHDEKRDRVFCWESEAPLKYIGRLLGWDGPELHRKAQKWVLRIIQLHETSLRKKSVESNLHEGLKRFESTVYENLRTCKNGKNGQTLTLEERASEIMDHAVAGQDAVSAALEYMVRQLSKHADVQSRLRLELLSSLCLDEEERSLAMIDSLPYLNAIVMESLRTVDTVSSYQTRVVPKGGCSISGYFLPQGVSSLVKMILATLPPITPSIPTMPSAQSNTGNNNGSSSSSSSNNKSNNNAAKGGPGSQGGTGVSKNFAESYGLKMHEPDQHEEAQAI</sequence>
<dbReference type="GO" id="GO:0004497">
    <property type="term" value="F:monooxygenase activity"/>
    <property type="evidence" value="ECO:0007669"/>
    <property type="project" value="InterPro"/>
</dbReference>
<feature type="region of interest" description="Disordered" evidence="2">
    <location>
        <begin position="257"/>
        <end position="324"/>
    </location>
</feature>
<evidence type="ECO:0000313" key="3">
    <source>
        <dbReference type="EMBL" id="MDI1487442.1"/>
    </source>
</evidence>
<protein>
    <submittedName>
        <fullName evidence="3">Uncharacterized protein</fullName>
    </submittedName>
</protein>
<evidence type="ECO:0000256" key="1">
    <source>
        <dbReference type="ARBA" id="ARBA00010617"/>
    </source>
</evidence>
<keyword evidence="4" id="KW-1185">Reference proteome</keyword>
<dbReference type="PANTHER" id="PTHR24305">
    <property type="entry name" value="CYTOCHROME P450"/>
    <property type="match status" value="1"/>
</dbReference>
<dbReference type="InterPro" id="IPR001128">
    <property type="entry name" value="Cyt_P450"/>
</dbReference>
<accession>A0AA43TWZ7</accession>
<dbReference type="Pfam" id="PF00067">
    <property type="entry name" value="p450"/>
    <property type="match status" value="1"/>
</dbReference>
<dbReference type="InterPro" id="IPR050121">
    <property type="entry name" value="Cytochrome_P450_monoxygenase"/>
</dbReference>